<gene>
    <name evidence="5" type="ORF">AU468_03900</name>
</gene>
<name>A0A2S4JX74_9SPIO</name>
<reference evidence="6" key="1">
    <citation type="submission" date="2015-12" db="EMBL/GenBank/DDBJ databases">
        <authorList>
            <person name="Lodha T.D."/>
            <person name="Chintalapati S."/>
            <person name="Chintalapati V.R."/>
            <person name="Sravanthi T."/>
        </authorList>
    </citation>
    <scope>NUCLEOTIDE SEQUENCE [LARGE SCALE GENOMIC DNA]</scope>
    <source>
        <strain evidence="6">JC133</strain>
    </source>
</reference>
<dbReference type="InterPro" id="IPR023074">
    <property type="entry name" value="HMG_CoA_Rdtase_cat_sf"/>
</dbReference>
<comment type="caution">
    <text evidence="5">The sequence shown here is derived from an EMBL/GenBank/DDBJ whole genome shotgun (WGS) entry which is preliminary data.</text>
</comment>
<comment type="catalytic activity">
    <reaction evidence="3">
        <text>(R)-mevalonate + 2 NAD(+) + CoA = (3S)-3-hydroxy-3-methylglutaryl-CoA + 2 NADH + 2 H(+)</text>
        <dbReference type="Rhea" id="RHEA:14833"/>
        <dbReference type="ChEBI" id="CHEBI:15378"/>
        <dbReference type="ChEBI" id="CHEBI:36464"/>
        <dbReference type="ChEBI" id="CHEBI:43074"/>
        <dbReference type="ChEBI" id="CHEBI:57287"/>
        <dbReference type="ChEBI" id="CHEBI:57540"/>
        <dbReference type="ChEBI" id="CHEBI:57945"/>
        <dbReference type="EC" id="1.1.1.88"/>
    </reaction>
</comment>
<evidence type="ECO:0000256" key="4">
    <source>
        <dbReference type="SAM" id="MobiDB-lite"/>
    </source>
</evidence>
<dbReference type="Gene3D" id="3.90.770.10">
    <property type="entry name" value="3-hydroxy-3-methylglutaryl-coenzyme A Reductase, Chain A, domain 2"/>
    <property type="match status" value="2"/>
</dbReference>
<dbReference type="SUPFAM" id="SSF56542">
    <property type="entry name" value="Substrate-binding domain of HMG-CoA reductase"/>
    <property type="match status" value="1"/>
</dbReference>
<dbReference type="NCBIfam" id="TIGR00532">
    <property type="entry name" value="HMG_CoA_R_NAD"/>
    <property type="match status" value="1"/>
</dbReference>
<protein>
    <recommendedName>
        <fullName evidence="3">3-hydroxy-3-methylglutaryl coenzyme A reductase</fullName>
        <shortName evidence="3">HMG-CoA reductase</shortName>
        <ecNumber evidence="3">1.1.1.88</ecNumber>
    </recommendedName>
</protein>
<evidence type="ECO:0000313" key="6">
    <source>
        <dbReference type="Proteomes" id="UP000237350"/>
    </source>
</evidence>
<evidence type="ECO:0000256" key="2">
    <source>
        <dbReference type="ARBA" id="ARBA00023002"/>
    </source>
</evidence>
<evidence type="ECO:0000313" key="5">
    <source>
        <dbReference type="EMBL" id="POR04125.1"/>
    </source>
</evidence>
<dbReference type="Pfam" id="PF00368">
    <property type="entry name" value="HMG-CoA_red"/>
    <property type="match status" value="1"/>
</dbReference>
<dbReference type="OrthoDB" id="9764892at2"/>
<dbReference type="InterPro" id="IPR023076">
    <property type="entry name" value="HMG_CoA_Rdtase_CS"/>
</dbReference>
<dbReference type="AlphaFoldDB" id="A0A2S4JX74"/>
<dbReference type="RefSeq" id="WP_103679583.1">
    <property type="nucleotide sequence ID" value="NZ_LPWH01000049.1"/>
</dbReference>
<dbReference type="Proteomes" id="UP000237350">
    <property type="component" value="Unassembled WGS sequence"/>
</dbReference>
<sequence>MADRIDDRQDDFFSRTFQTVSPALPRNFRKLPVRRKRELLRHLLELDPGEMESSGGDLLDLADVMVESALGVMPVPLGVAPGFLVDDHIVHIPLAVEEPSVIAAASFAGQLIARRGGGFTTTGTGQVMTAQIALDQPLPGAEEAISGAERELHKTLQGILAPMTQRGGGYRGIEVSRLPEEDMLVVYLHVDTCDAMGANIINTAAEALRAPLERLSGGSVLMAILTNAAPRRRARASFSIPLRHLARPPFDGPLMGERIVRANQFARADRLRAVTHNKGIMNGISALATATGNDTRAVEAAAHAHASRSGAYRALTEYRISGDHLEGELELPLALGTVGGATGLHPVSSLSLKILFMDPSMERSASRLGRIAVALGLAQNLAALMALVSEGIQKGHMRQHARRLAWASGARHEEIPLLAEDLWKQGVFNLDAAHRLLQTLRADYQNRSTASPGPGRTPGDHHAS</sequence>
<evidence type="ECO:0000256" key="1">
    <source>
        <dbReference type="ARBA" id="ARBA00007661"/>
    </source>
</evidence>
<dbReference type="InterPro" id="IPR009029">
    <property type="entry name" value="HMG_CoA_Rdtase_sub-bd_dom_sf"/>
</dbReference>
<dbReference type="PRINTS" id="PR00071">
    <property type="entry name" value="HMGCOARDTASE"/>
</dbReference>
<dbReference type="SUPFAM" id="SSF55035">
    <property type="entry name" value="NAD-binding domain of HMG-CoA reductase"/>
    <property type="match status" value="1"/>
</dbReference>
<comment type="pathway">
    <text evidence="3">Metabolic intermediate metabolism; (R)-mevalonate degradation; (S)-3-hydroxy-3-methylglutaryl-CoA from (R)-mevalonate: step 1/1.</text>
</comment>
<dbReference type="InterPro" id="IPR002202">
    <property type="entry name" value="HMG_CoA_Rdtase"/>
</dbReference>
<dbReference type="GO" id="GO:0015936">
    <property type="term" value="P:coenzyme A metabolic process"/>
    <property type="evidence" value="ECO:0007669"/>
    <property type="project" value="InterPro"/>
</dbReference>
<dbReference type="EMBL" id="LPWH01000049">
    <property type="protein sequence ID" value="POR04125.1"/>
    <property type="molecule type" value="Genomic_DNA"/>
</dbReference>
<keyword evidence="3" id="KW-0520">NAD</keyword>
<dbReference type="PANTHER" id="PTHR10572:SF24">
    <property type="entry name" value="3-HYDROXY-3-METHYLGLUTARYL-COENZYME A REDUCTASE"/>
    <property type="match status" value="1"/>
</dbReference>
<dbReference type="PANTHER" id="PTHR10572">
    <property type="entry name" value="3-HYDROXY-3-METHYLGLUTARYL-COENZYME A REDUCTASE"/>
    <property type="match status" value="1"/>
</dbReference>
<organism evidence="5 6">
    <name type="scientific">Alkalispirochaeta sphaeroplastigenens</name>
    <dbReference type="NCBI Taxonomy" id="1187066"/>
    <lineage>
        <taxon>Bacteria</taxon>
        <taxon>Pseudomonadati</taxon>
        <taxon>Spirochaetota</taxon>
        <taxon>Spirochaetia</taxon>
        <taxon>Spirochaetales</taxon>
        <taxon>Spirochaetaceae</taxon>
        <taxon>Alkalispirochaeta</taxon>
    </lineage>
</organism>
<dbReference type="EC" id="1.1.1.88" evidence="3"/>
<dbReference type="InterPro" id="IPR009023">
    <property type="entry name" value="HMG_CoA_Rdtase_NAD(P)-bd_sf"/>
</dbReference>
<dbReference type="GO" id="GO:0140643">
    <property type="term" value="F:hydroxymethylglutaryl-CoA reductase (NADH) activity"/>
    <property type="evidence" value="ECO:0007669"/>
    <property type="project" value="UniProtKB-EC"/>
</dbReference>
<dbReference type="GO" id="GO:0004420">
    <property type="term" value="F:hydroxymethylglutaryl-CoA reductase (NADPH) activity"/>
    <property type="evidence" value="ECO:0007669"/>
    <property type="project" value="InterPro"/>
</dbReference>
<dbReference type="UniPathway" id="UPA00257">
    <property type="reaction ID" value="UER00367"/>
</dbReference>
<keyword evidence="6" id="KW-1185">Reference proteome</keyword>
<feature type="region of interest" description="Disordered" evidence="4">
    <location>
        <begin position="444"/>
        <end position="464"/>
    </location>
</feature>
<dbReference type="PROSITE" id="PS50065">
    <property type="entry name" value="HMG_COA_REDUCTASE_4"/>
    <property type="match status" value="1"/>
</dbReference>
<keyword evidence="2 3" id="KW-0560">Oxidoreductase</keyword>
<comment type="similarity">
    <text evidence="1 3">Belongs to the HMG-CoA reductase family.</text>
</comment>
<evidence type="ECO:0000256" key="3">
    <source>
        <dbReference type="RuleBase" id="RU361219"/>
    </source>
</evidence>
<dbReference type="PROSITE" id="PS00318">
    <property type="entry name" value="HMG_COA_REDUCTASE_2"/>
    <property type="match status" value="1"/>
</dbReference>
<dbReference type="InterPro" id="IPR004553">
    <property type="entry name" value="HMG_CoA_Rdtase_bac-typ"/>
</dbReference>
<accession>A0A2S4JX74</accession>
<proteinExistence type="inferred from homology"/>
<dbReference type="Gene3D" id="1.10.8.660">
    <property type="match status" value="1"/>
</dbReference>